<dbReference type="GeneID" id="36623754"/>
<sequence>MRNRRRLGTRNIHQYLPTFVLVQHVRPPKAGNSMRATKHVPAGNKPPLSCSANISFTSFATTSSHIFSNQLQSWQSFSHNSSVMIPSMNYDVYHF</sequence>
<evidence type="ECO:0000313" key="2">
    <source>
        <dbReference type="Proteomes" id="UP000241690"/>
    </source>
</evidence>
<reference evidence="1 2" key="1">
    <citation type="submission" date="2016-07" db="EMBL/GenBank/DDBJ databases">
        <title>Multiple horizontal gene transfer events from other fungi enriched the ability of initially mycotrophic Trichoderma (Ascomycota) to feed on dead plant biomass.</title>
        <authorList>
            <consortium name="DOE Joint Genome Institute"/>
            <person name="Aerts A."/>
            <person name="Atanasova L."/>
            <person name="Chenthamara K."/>
            <person name="Zhang J."/>
            <person name="Grujic M."/>
            <person name="Henrissat B."/>
            <person name="Kuo A."/>
            <person name="Salamov A."/>
            <person name="Lipzen A."/>
            <person name="Labutti K."/>
            <person name="Barry K."/>
            <person name="Miao Y."/>
            <person name="Rahimi M.J."/>
            <person name="Shen Q."/>
            <person name="Grigoriev I.V."/>
            <person name="Kubicek C.P."/>
            <person name="Druzhinina I.S."/>
        </authorList>
    </citation>
    <scope>NUCLEOTIDE SEQUENCE [LARGE SCALE GENOMIC DNA]</scope>
    <source>
        <strain evidence="1 2">CBS 226.95</strain>
    </source>
</reference>
<protein>
    <submittedName>
        <fullName evidence="1">Uncharacterized protein</fullName>
    </submittedName>
</protein>
<keyword evidence="2" id="KW-1185">Reference proteome</keyword>
<evidence type="ECO:0000313" key="1">
    <source>
        <dbReference type="EMBL" id="PTB55228.1"/>
    </source>
</evidence>
<name>A0A2T4AE78_TRIHA</name>
<gene>
    <name evidence="1" type="ORF">M431DRAFT_439414</name>
</gene>
<dbReference type="RefSeq" id="XP_024774905.1">
    <property type="nucleotide sequence ID" value="XM_024915187.1"/>
</dbReference>
<dbReference type="Proteomes" id="UP000241690">
    <property type="component" value="Unassembled WGS sequence"/>
</dbReference>
<dbReference type="AlphaFoldDB" id="A0A2T4AE78"/>
<organism evidence="1 2">
    <name type="scientific">Trichoderma harzianum CBS 226.95</name>
    <dbReference type="NCBI Taxonomy" id="983964"/>
    <lineage>
        <taxon>Eukaryota</taxon>
        <taxon>Fungi</taxon>
        <taxon>Dikarya</taxon>
        <taxon>Ascomycota</taxon>
        <taxon>Pezizomycotina</taxon>
        <taxon>Sordariomycetes</taxon>
        <taxon>Hypocreomycetidae</taxon>
        <taxon>Hypocreales</taxon>
        <taxon>Hypocreaceae</taxon>
        <taxon>Trichoderma</taxon>
    </lineage>
</organism>
<proteinExistence type="predicted"/>
<dbReference type="EMBL" id="KZ679680">
    <property type="protein sequence ID" value="PTB55228.1"/>
    <property type="molecule type" value="Genomic_DNA"/>
</dbReference>
<accession>A0A2T4AE78</accession>